<keyword evidence="2" id="KW-1185">Reference proteome</keyword>
<gene>
    <name evidence="1" type="ORF">NW766_001605</name>
</gene>
<dbReference type="EMBL" id="JAPDHF010000002">
    <property type="protein sequence ID" value="KAJ4022566.1"/>
    <property type="molecule type" value="Genomic_DNA"/>
</dbReference>
<evidence type="ECO:0000313" key="1">
    <source>
        <dbReference type="EMBL" id="KAJ4022566.1"/>
    </source>
</evidence>
<name>A0A9W8PZ67_9HYPO</name>
<reference evidence="1" key="1">
    <citation type="submission" date="2022-10" db="EMBL/GenBank/DDBJ databases">
        <title>Fusarium specimens isolated from Avocado Roots.</title>
        <authorList>
            <person name="Stajich J."/>
            <person name="Roper C."/>
            <person name="Heimlech-Rivalta G."/>
        </authorList>
    </citation>
    <scope>NUCLEOTIDE SEQUENCE</scope>
    <source>
        <strain evidence="1">CF00143</strain>
    </source>
</reference>
<protein>
    <submittedName>
        <fullName evidence="1">Uncharacterized protein</fullName>
    </submittedName>
</protein>
<comment type="caution">
    <text evidence="1">The sequence shown here is derived from an EMBL/GenBank/DDBJ whole genome shotgun (WGS) entry which is preliminary data.</text>
</comment>
<sequence>MKLQGITSSAMVSYVVPAFDGLTWTSTGTLAVRHFHRDWIPNFDTGKVVQWNRTKFNKSKMRDQATYIVTRNGSAEMAHTWLLPPHSPHLLTFPLFRRPSEQRLFFKLRAVFLAVNTMDNGGLQWLSPETSMANLIYTTPMNFSSNGRVSIMQGIFVVELRHNGRRRPRRVKYPFPTVESTESTVATVLVTEGSPFVEDRFDLDRCRRPNDSLGSTRNVPVPEWNSRNVLSLWN</sequence>
<evidence type="ECO:0000313" key="2">
    <source>
        <dbReference type="Proteomes" id="UP001152130"/>
    </source>
</evidence>
<accession>A0A9W8PZ67</accession>
<organism evidence="1 2">
    <name type="scientific">Fusarium irregulare</name>
    <dbReference type="NCBI Taxonomy" id="2494466"/>
    <lineage>
        <taxon>Eukaryota</taxon>
        <taxon>Fungi</taxon>
        <taxon>Dikarya</taxon>
        <taxon>Ascomycota</taxon>
        <taxon>Pezizomycotina</taxon>
        <taxon>Sordariomycetes</taxon>
        <taxon>Hypocreomycetidae</taxon>
        <taxon>Hypocreales</taxon>
        <taxon>Nectriaceae</taxon>
        <taxon>Fusarium</taxon>
        <taxon>Fusarium incarnatum-equiseti species complex</taxon>
    </lineage>
</organism>
<dbReference type="Proteomes" id="UP001152130">
    <property type="component" value="Unassembled WGS sequence"/>
</dbReference>
<proteinExistence type="predicted"/>
<dbReference type="AlphaFoldDB" id="A0A9W8PZ67"/>